<evidence type="ECO:0000256" key="7">
    <source>
        <dbReference type="RuleBase" id="RU004326"/>
    </source>
</evidence>
<dbReference type="Gene3D" id="3.40.120.10">
    <property type="entry name" value="Alpha-D-Glucose-1,6-Bisphosphate, subunit A, domain 3"/>
    <property type="match status" value="3"/>
</dbReference>
<dbReference type="PRINTS" id="PR00509">
    <property type="entry name" value="PGMPMM"/>
</dbReference>
<evidence type="ECO:0000313" key="12">
    <source>
        <dbReference type="Proteomes" id="UP000028725"/>
    </source>
</evidence>
<evidence type="ECO:0000256" key="4">
    <source>
        <dbReference type="ARBA" id="ARBA00022723"/>
    </source>
</evidence>
<accession>A0A085W761</accession>
<dbReference type="Pfam" id="PF02879">
    <property type="entry name" value="PGM_PMM_II"/>
    <property type="match status" value="1"/>
</dbReference>
<dbReference type="InterPro" id="IPR036900">
    <property type="entry name" value="A-D-PHexomutase_C_sf"/>
</dbReference>
<evidence type="ECO:0000256" key="5">
    <source>
        <dbReference type="ARBA" id="ARBA00022842"/>
    </source>
</evidence>
<evidence type="ECO:0000256" key="2">
    <source>
        <dbReference type="ARBA" id="ARBA00010231"/>
    </source>
</evidence>
<comment type="caution">
    <text evidence="11">The sequence shown here is derived from an EMBL/GenBank/DDBJ whole genome shotgun (WGS) entry which is preliminary data.</text>
</comment>
<feature type="domain" description="Alpha-D-phosphohexomutase alpha/beta/alpha" evidence="10">
    <location>
        <begin position="327"/>
        <end position="429"/>
    </location>
</feature>
<dbReference type="InterPro" id="IPR005844">
    <property type="entry name" value="A-D-PHexomutase_a/b/a-I"/>
</dbReference>
<dbReference type="CDD" id="cd05799">
    <property type="entry name" value="PGM2"/>
    <property type="match status" value="1"/>
</dbReference>
<evidence type="ECO:0000259" key="9">
    <source>
        <dbReference type="Pfam" id="PF02879"/>
    </source>
</evidence>
<feature type="domain" description="Alpha-D-phosphohexomutase alpha/beta/alpha" evidence="8">
    <location>
        <begin position="47"/>
        <end position="185"/>
    </location>
</feature>
<evidence type="ECO:0000256" key="6">
    <source>
        <dbReference type="ARBA" id="ARBA00023235"/>
    </source>
</evidence>
<dbReference type="Proteomes" id="UP000028725">
    <property type="component" value="Unassembled WGS sequence"/>
</dbReference>
<dbReference type="InterPro" id="IPR005841">
    <property type="entry name" value="Alpha-D-phosphohexomutase_SF"/>
</dbReference>
<dbReference type="GO" id="GO:0005975">
    <property type="term" value="P:carbohydrate metabolic process"/>
    <property type="evidence" value="ECO:0007669"/>
    <property type="project" value="InterPro"/>
</dbReference>
<evidence type="ECO:0000256" key="3">
    <source>
        <dbReference type="ARBA" id="ARBA00022553"/>
    </source>
</evidence>
<organism evidence="11 12">
    <name type="scientific">Hyalangium minutum</name>
    <dbReference type="NCBI Taxonomy" id="394096"/>
    <lineage>
        <taxon>Bacteria</taxon>
        <taxon>Pseudomonadati</taxon>
        <taxon>Myxococcota</taxon>
        <taxon>Myxococcia</taxon>
        <taxon>Myxococcales</taxon>
        <taxon>Cystobacterineae</taxon>
        <taxon>Archangiaceae</taxon>
        <taxon>Hyalangium</taxon>
    </lineage>
</organism>
<dbReference type="Pfam" id="PF02880">
    <property type="entry name" value="PGM_PMM_III"/>
    <property type="match status" value="1"/>
</dbReference>
<dbReference type="SUPFAM" id="SSF55957">
    <property type="entry name" value="Phosphoglucomutase, C-terminal domain"/>
    <property type="match status" value="1"/>
</dbReference>
<dbReference type="PANTHER" id="PTHR45745:SF1">
    <property type="entry name" value="PHOSPHOGLUCOMUTASE 2B-RELATED"/>
    <property type="match status" value="1"/>
</dbReference>
<dbReference type="AlphaFoldDB" id="A0A085W761"/>
<dbReference type="Gene3D" id="3.30.310.50">
    <property type="entry name" value="Alpha-D-phosphohexomutase, C-terminal domain"/>
    <property type="match status" value="1"/>
</dbReference>
<dbReference type="OrthoDB" id="9806956at2"/>
<evidence type="ECO:0000256" key="1">
    <source>
        <dbReference type="ARBA" id="ARBA00001946"/>
    </source>
</evidence>
<dbReference type="InterPro" id="IPR005845">
    <property type="entry name" value="A-D-PHexomutase_a/b/a-II"/>
</dbReference>
<keyword evidence="12" id="KW-1185">Reference proteome</keyword>
<keyword evidence="6" id="KW-0413">Isomerase</keyword>
<keyword evidence="4 7" id="KW-0479">Metal-binding</keyword>
<dbReference type="GO" id="GO:0000287">
    <property type="term" value="F:magnesium ion binding"/>
    <property type="evidence" value="ECO:0007669"/>
    <property type="project" value="InterPro"/>
</dbReference>
<protein>
    <submittedName>
        <fullName evidence="11">Putative phosphomannomutase pmmB</fullName>
    </submittedName>
</protein>
<dbReference type="InterPro" id="IPR016055">
    <property type="entry name" value="A-D-PHexomutase_a/b/a-I/II/III"/>
</dbReference>
<dbReference type="PROSITE" id="PS00710">
    <property type="entry name" value="PGM_PMM"/>
    <property type="match status" value="1"/>
</dbReference>
<dbReference type="EMBL" id="JMCB01000017">
    <property type="protein sequence ID" value="KFE63524.1"/>
    <property type="molecule type" value="Genomic_DNA"/>
</dbReference>
<reference evidence="11 12" key="1">
    <citation type="submission" date="2014-04" db="EMBL/GenBank/DDBJ databases">
        <title>Genome assembly of Hyalangium minutum DSM 14724.</title>
        <authorList>
            <person name="Sharma G."/>
            <person name="Subramanian S."/>
        </authorList>
    </citation>
    <scope>NUCLEOTIDE SEQUENCE [LARGE SCALE GENOMIC DNA]</scope>
    <source>
        <strain evidence="11 12">DSM 14724</strain>
    </source>
</reference>
<name>A0A085W761_9BACT</name>
<evidence type="ECO:0000259" key="8">
    <source>
        <dbReference type="Pfam" id="PF02878"/>
    </source>
</evidence>
<evidence type="ECO:0000313" key="11">
    <source>
        <dbReference type="EMBL" id="KFE63524.1"/>
    </source>
</evidence>
<dbReference type="PANTHER" id="PTHR45745">
    <property type="entry name" value="PHOSPHOMANNOMUTASE 45A"/>
    <property type="match status" value="1"/>
</dbReference>
<keyword evidence="5 7" id="KW-0460">Magnesium</keyword>
<dbReference type="GO" id="GO:0008973">
    <property type="term" value="F:phosphopentomutase activity"/>
    <property type="evidence" value="ECO:0007669"/>
    <property type="project" value="TreeGrafter"/>
</dbReference>
<dbReference type="RefSeq" id="WP_044195857.1">
    <property type="nucleotide sequence ID" value="NZ_JMCB01000017.1"/>
</dbReference>
<gene>
    <name evidence="11" type="ORF">DB31_2642</name>
</gene>
<comment type="cofactor">
    <cofactor evidence="1">
        <name>Mg(2+)</name>
        <dbReference type="ChEBI" id="CHEBI:18420"/>
    </cofactor>
</comment>
<dbReference type="GO" id="GO:0006166">
    <property type="term" value="P:purine ribonucleoside salvage"/>
    <property type="evidence" value="ECO:0007669"/>
    <property type="project" value="TreeGrafter"/>
</dbReference>
<comment type="similarity">
    <text evidence="2 7">Belongs to the phosphohexose mutase family.</text>
</comment>
<dbReference type="InterPro" id="IPR016066">
    <property type="entry name" value="A-D-PHexomutase_CS"/>
</dbReference>
<dbReference type="PATRIC" id="fig|394096.3.peg.6973"/>
<proteinExistence type="inferred from homology"/>
<feature type="domain" description="Alpha-D-phosphohexomutase alpha/beta/alpha" evidence="9">
    <location>
        <begin position="227"/>
        <end position="315"/>
    </location>
</feature>
<keyword evidence="3" id="KW-0597">Phosphoprotein</keyword>
<dbReference type="STRING" id="394096.DB31_2642"/>
<dbReference type="InterPro" id="IPR005846">
    <property type="entry name" value="A-D-PHexomutase_a/b/a-III"/>
</dbReference>
<dbReference type="Pfam" id="PF02878">
    <property type="entry name" value="PGM_PMM_I"/>
    <property type="match status" value="1"/>
</dbReference>
<evidence type="ECO:0000259" key="10">
    <source>
        <dbReference type="Pfam" id="PF02880"/>
    </source>
</evidence>
<sequence length="584" mass="63091">MSNTGLREQAEAWRKADPDSVTAQELANVLASEDTADLADRFAGNLEFGTAGLRGVIGAGPNRMNRAVVRRTTAGLARYLKAQVPDVATRGVVVGRDGRRMSAEFAEDTAGVLAAEGIPALVFTTLAPTPLTAFAALHLKAAAAVMVTASHNPPEYNGYKVYWGNGAQIIPPHDKGIAAAIDAVEPANQVKLLSPAEARAKGLWKDLSEDIGEAYLKAILGLRMYGKGSDTLSIVYTAMHGVGGVWMEKAMKAAGFPRFHVVAEQQQPDGTFPTVRFPNPEEPGAMDLSTAAAERQKAELVLANDPDADRLAVMTRDAQGSLRMLTGNEVGVLLGHYLLTQGTKRARPHVATTIVSSVQLGQIAHDLGAAYDEVLTGFKWIANRALERERSENIQFVFGYEEALGYTVGTVVRDKDGISAALVFADLAAWCQSRRTTVLGYLEEIQRKHGLFVGGQRNFTFKGAEGAQTIARIMEGFRQSHPERIGAYAVRSTKDYQKRETRSGGKVEPITLPASNVIAYELEGGHRVTLRPSGTEPKIKYYFELKETLTAGESVAQARTRAEARLQTLMEAFVALARDRGQPA</sequence>
<dbReference type="SUPFAM" id="SSF53738">
    <property type="entry name" value="Phosphoglucomutase, first 3 domains"/>
    <property type="match status" value="3"/>
</dbReference>